<dbReference type="InterPro" id="IPR014942">
    <property type="entry name" value="AbiEii"/>
</dbReference>
<name>A0A5J4RII8_9ZZZZ</name>
<dbReference type="AlphaFoldDB" id="A0A5J4RII8"/>
<dbReference type="EMBL" id="SNRY01001111">
    <property type="protein sequence ID" value="KAA6333458.1"/>
    <property type="molecule type" value="Genomic_DNA"/>
</dbReference>
<reference evidence="1" key="1">
    <citation type="submission" date="2019-03" db="EMBL/GenBank/DDBJ databases">
        <title>Single cell metagenomics reveals metabolic interactions within the superorganism composed of flagellate Streblomastix strix and complex community of Bacteroidetes bacteria on its surface.</title>
        <authorList>
            <person name="Treitli S.C."/>
            <person name="Kolisko M."/>
            <person name="Husnik F."/>
            <person name="Keeling P."/>
            <person name="Hampl V."/>
        </authorList>
    </citation>
    <scope>NUCLEOTIDE SEQUENCE</scope>
    <source>
        <strain evidence="1">STM</strain>
    </source>
</reference>
<comment type="caution">
    <text evidence="1">The sequence shown here is derived from an EMBL/GenBank/DDBJ whole genome shotgun (WGS) entry which is preliminary data.</text>
</comment>
<sequence>MTSFIAEFLLETNQQEVIEQYDFQPFSLNILDKCRTMIEKLVSLIRFSFSESPTLTLAFKIRHFYDLYFLANDAEYIQSANFKKDFEDLLVYD</sequence>
<dbReference type="Pfam" id="PF08843">
    <property type="entry name" value="AbiEii"/>
    <property type="match status" value="1"/>
</dbReference>
<proteinExistence type="predicted"/>
<gene>
    <name evidence="1" type="ORF">EZS27_018126</name>
</gene>
<accession>A0A5J4RII8</accession>
<evidence type="ECO:0000313" key="1">
    <source>
        <dbReference type="EMBL" id="KAA6333458.1"/>
    </source>
</evidence>
<organism evidence="1">
    <name type="scientific">termite gut metagenome</name>
    <dbReference type="NCBI Taxonomy" id="433724"/>
    <lineage>
        <taxon>unclassified sequences</taxon>
        <taxon>metagenomes</taxon>
        <taxon>organismal metagenomes</taxon>
    </lineage>
</organism>
<protein>
    <submittedName>
        <fullName evidence="1">Uncharacterized protein</fullName>
    </submittedName>
</protein>